<keyword evidence="2" id="KW-0472">Membrane</keyword>
<reference evidence="3 4" key="2">
    <citation type="submission" date="2019-08" db="EMBL/GenBank/DDBJ databases">
        <authorList>
            <person name="Henke P."/>
        </authorList>
    </citation>
    <scope>NUCLEOTIDE SEQUENCE [LARGE SCALE GENOMIC DNA]</scope>
    <source>
        <strain evidence="3">Phe10_nw2017</strain>
    </source>
</reference>
<comment type="caution">
    <text evidence="3">The sequence shown here is derived from an EMBL/GenBank/DDBJ whole genome shotgun (WGS) entry which is preliminary data.</text>
</comment>
<feature type="region of interest" description="Disordered" evidence="1">
    <location>
        <begin position="157"/>
        <end position="176"/>
    </location>
</feature>
<evidence type="ECO:0000313" key="4">
    <source>
        <dbReference type="Proteomes" id="UP000321083"/>
    </source>
</evidence>
<feature type="transmembrane region" description="Helical" evidence="2">
    <location>
        <begin position="84"/>
        <end position="103"/>
    </location>
</feature>
<dbReference type="EMBL" id="SRHE01000086">
    <property type="protein sequence ID" value="TWW10566.1"/>
    <property type="molecule type" value="Genomic_DNA"/>
</dbReference>
<feature type="region of interest" description="Disordered" evidence="1">
    <location>
        <begin position="60"/>
        <end position="81"/>
    </location>
</feature>
<feature type="region of interest" description="Disordered" evidence="1">
    <location>
        <begin position="125"/>
        <end position="148"/>
    </location>
</feature>
<name>A0A5C6M781_9PLAN</name>
<sequence length="176" mass="19083">MPYNPTTSSDLSWLLARCALGELSPEQQEHLEDRLLHDEQLCLELAGTVELLQTLRHTPAIQTPASSHPLSATSPRRRNARTRTLSATATLAALAALALLLTAPGSGHPENLGDAVTLSSLLQSENHEQRSNDSDSWTSETDLPEPPDWLLTALDLDEQTSENAAPAVDDEDEALF</sequence>
<evidence type="ECO:0000256" key="1">
    <source>
        <dbReference type="SAM" id="MobiDB-lite"/>
    </source>
</evidence>
<evidence type="ECO:0000313" key="3">
    <source>
        <dbReference type="EMBL" id="TWW10566.1"/>
    </source>
</evidence>
<keyword evidence="4" id="KW-1185">Reference proteome</keyword>
<evidence type="ECO:0008006" key="5">
    <source>
        <dbReference type="Google" id="ProtNLM"/>
    </source>
</evidence>
<reference evidence="3 4" key="1">
    <citation type="submission" date="2019-08" db="EMBL/GenBank/DDBJ databases">
        <title>100 year-old enigma solved: identification of Planctomyces bekefii, the type genus and species of the phylum Planctomycetes.</title>
        <authorList>
            <person name="Svetlana D.N."/>
            <person name="Overmann J."/>
        </authorList>
    </citation>
    <scope>NUCLEOTIDE SEQUENCE [LARGE SCALE GENOMIC DNA]</scope>
    <source>
        <strain evidence="3">Phe10_nw2017</strain>
    </source>
</reference>
<dbReference type="Proteomes" id="UP000321083">
    <property type="component" value="Unassembled WGS sequence"/>
</dbReference>
<evidence type="ECO:0000256" key="2">
    <source>
        <dbReference type="SAM" id="Phobius"/>
    </source>
</evidence>
<accession>A0A5C6M781</accession>
<keyword evidence="2" id="KW-1133">Transmembrane helix</keyword>
<dbReference type="AlphaFoldDB" id="A0A5C6M781"/>
<keyword evidence="2" id="KW-0812">Transmembrane</keyword>
<protein>
    <recommendedName>
        <fullName evidence="5">Zinc-finger domain-containing protein</fullName>
    </recommendedName>
</protein>
<feature type="compositionally biased region" description="Polar residues" evidence="1">
    <location>
        <begin position="60"/>
        <end position="70"/>
    </location>
</feature>
<proteinExistence type="predicted"/>
<gene>
    <name evidence="3" type="ORF">E3A20_06450</name>
</gene>
<organism evidence="3 4">
    <name type="scientific">Planctomyces bekefii</name>
    <dbReference type="NCBI Taxonomy" id="1653850"/>
    <lineage>
        <taxon>Bacteria</taxon>
        <taxon>Pseudomonadati</taxon>
        <taxon>Planctomycetota</taxon>
        <taxon>Planctomycetia</taxon>
        <taxon>Planctomycetales</taxon>
        <taxon>Planctomycetaceae</taxon>
        <taxon>Planctomyces</taxon>
    </lineage>
</organism>